<evidence type="ECO:0000313" key="1">
    <source>
        <dbReference type="EMBL" id="MFC7603707.1"/>
    </source>
</evidence>
<accession>A0ABW2T6L4</accession>
<comment type="caution">
    <text evidence="1">The sequence shown here is derived from an EMBL/GenBank/DDBJ whole genome shotgun (WGS) entry which is preliminary data.</text>
</comment>
<protein>
    <submittedName>
        <fullName evidence="1">Uncharacterized protein</fullName>
    </submittedName>
</protein>
<gene>
    <name evidence="1" type="ORF">ACFQVD_26690</name>
</gene>
<reference evidence="2" key="1">
    <citation type="journal article" date="2019" name="Int. J. Syst. Evol. Microbiol.">
        <title>The Global Catalogue of Microorganisms (GCM) 10K type strain sequencing project: providing services to taxonomists for standard genome sequencing and annotation.</title>
        <authorList>
            <consortium name="The Broad Institute Genomics Platform"/>
            <consortium name="The Broad Institute Genome Sequencing Center for Infectious Disease"/>
            <person name="Wu L."/>
            <person name="Ma J."/>
        </authorList>
    </citation>
    <scope>NUCLEOTIDE SEQUENCE [LARGE SCALE GENOMIC DNA]</scope>
    <source>
        <strain evidence="2">JCM 10083</strain>
    </source>
</reference>
<organism evidence="1 2">
    <name type="scientific">Streptosporangium amethystogenes subsp. fukuiense</name>
    <dbReference type="NCBI Taxonomy" id="698418"/>
    <lineage>
        <taxon>Bacteria</taxon>
        <taxon>Bacillati</taxon>
        <taxon>Actinomycetota</taxon>
        <taxon>Actinomycetes</taxon>
        <taxon>Streptosporangiales</taxon>
        <taxon>Streptosporangiaceae</taxon>
        <taxon>Streptosporangium</taxon>
    </lineage>
</organism>
<evidence type="ECO:0000313" key="2">
    <source>
        <dbReference type="Proteomes" id="UP001596514"/>
    </source>
</evidence>
<keyword evidence="2" id="KW-1185">Reference proteome</keyword>
<proteinExistence type="predicted"/>
<name>A0ABW2T6L4_9ACTN</name>
<sequence length="73" mass="8412">MAVYSTRTVTTTRREWFVPVNTNHSEFLKAYNAAITAYREMRGLAPDDGLFDTDLWVTSDGEEITIFFTVEDK</sequence>
<dbReference type="RefSeq" id="WP_343981904.1">
    <property type="nucleotide sequence ID" value="NZ_BAAAGK010000233.1"/>
</dbReference>
<dbReference type="EMBL" id="JBHTEE010000001">
    <property type="protein sequence ID" value="MFC7603707.1"/>
    <property type="molecule type" value="Genomic_DNA"/>
</dbReference>
<dbReference type="Proteomes" id="UP001596514">
    <property type="component" value="Unassembled WGS sequence"/>
</dbReference>